<evidence type="ECO:0000313" key="1">
    <source>
        <dbReference type="EMBL" id="MPD02516.1"/>
    </source>
</evidence>
<proteinExistence type="predicted"/>
<sequence>MSVPIFRAQCVPTWLDDEETGFGDQENHVLLRIIMADVGDKGKYKKKIRKVFNKVCSRVPSVERRWAEVDKTGCLIVDLHAIYHFWREDQLLV</sequence>
<comment type="caution">
    <text evidence="1">The sequence shown here is derived from an EMBL/GenBank/DDBJ whole genome shotgun (WGS) entry which is preliminary data.</text>
</comment>
<dbReference type="OrthoDB" id="79514at2759"/>
<accession>A0A5B7K6T3</accession>
<protein>
    <submittedName>
        <fullName evidence="1">Uncharacterized protein</fullName>
    </submittedName>
</protein>
<dbReference type="Proteomes" id="UP000324222">
    <property type="component" value="Unassembled WGS sequence"/>
</dbReference>
<dbReference type="AlphaFoldDB" id="A0A5B7K6T3"/>
<name>A0A5B7K6T3_PORTR</name>
<organism evidence="1 2">
    <name type="scientific">Portunus trituberculatus</name>
    <name type="common">Swimming crab</name>
    <name type="synonym">Neptunus trituberculatus</name>
    <dbReference type="NCBI Taxonomy" id="210409"/>
    <lineage>
        <taxon>Eukaryota</taxon>
        <taxon>Metazoa</taxon>
        <taxon>Ecdysozoa</taxon>
        <taxon>Arthropoda</taxon>
        <taxon>Crustacea</taxon>
        <taxon>Multicrustacea</taxon>
        <taxon>Malacostraca</taxon>
        <taxon>Eumalacostraca</taxon>
        <taxon>Eucarida</taxon>
        <taxon>Decapoda</taxon>
        <taxon>Pleocyemata</taxon>
        <taxon>Brachyura</taxon>
        <taxon>Eubrachyura</taxon>
        <taxon>Portunoidea</taxon>
        <taxon>Portunidae</taxon>
        <taxon>Portuninae</taxon>
        <taxon>Portunus</taxon>
    </lineage>
</organism>
<keyword evidence="2" id="KW-1185">Reference proteome</keyword>
<reference evidence="1 2" key="1">
    <citation type="submission" date="2019-05" db="EMBL/GenBank/DDBJ databases">
        <title>Another draft genome of Portunus trituberculatus and its Hox gene families provides insights of decapod evolution.</title>
        <authorList>
            <person name="Jeong J.-H."/>
            <person name="Song I."/>
            <person name="Kim S."/>
            <person name="Choi T."/>
            <person name="Kim D."/>
            <person name="Ryu S."/>
            <person name="Kim W."/>
        </authorList>
    </citation>
    <scope>NUCLEOTIDE SEQUENCE [LARGE SCALE GENOMIC DNA]</scope>
    <source>
        <tissue evidence="1">Muscle</tissue>
    </source>
</reference>
<gene>
    <name evidence="1" type="ORF">E2C01_098105</name>
</gene>
<evidence type="ECO:0000313" key="2">
    <source>
        <dbReference type="Proteomes" id="UP000324222"/>
    </source>
</evidence>
<dbReference type="EMBL" id="VSRR010131819">
    <property type="protein sequence ID" value="MPD02516.1"/>
    <property type="molecule type" value="Genomic_DNA"/>
</dbReference>